<comment type="caution">
    <text evidence="1">The sequence shown here is derived from an EMBL/GenBank/DDBJ whole genome shotgun (WGS) entry which is preliminary data.</text>
</comment>
<organism evidence="1 2">
    <name type="scientific">Nephila pilipes</name>
    <name type="common">Giant wood spider</name>
    <name type="synonym">Nephila maculata</name>
    <dbReference type="NCBI Taxonomy" id="299642"/>
    <lineage>
        <taxon>Eukaryota</taxon>
        <taxon>Metazoa</taxon>
        <taxon>Ecdysozoa</taxon>
        <taxon>Arthropoda</taxon>
        <taxon>Chelicerata</taxon>
        <taxon>Arachnida</taxon>
        <taxon>Araneae</taxon>
        <taxon>Araneomorphae</taxon>
        <taxon>Entelegynae</taxon>
        <taxon>Araneoidea</taxon>
        <taxon>Nephilidae</taxon>
        <taxon>Nephila</taxon>
    </lineage>
</organism>
<dbReference type="AlphaFoldDB" id="A0A8X6T358"/>
<evidence type="ECO:0000313" key="2">
    <source>
        <dbReference type="Proteomes" id="UP000887013"/>
    </source>
</evidence>
<dbReference type="Proteomes" id="UP000887013">
    <property type="component" value="Unassembled WGS sequence"/>
</dbReference>
<protein>
    <submittedName>
        <fullName evidence="1">Uncharacterized protein</fullName>
    </submittedName>
</protein>
<evidence type="ECO:0000313" key="1">
    <source>
        <dbReference type="EMBL" id="GFS70925.1"/>
    </source>
</evidence>
<accession>A0A8X6T358</accession>
<sequence>MKDSSIVQYRLCEAVLCGQQIVEELGEICPWQPHEEVLCKNYNEINLQWILNLQRRKIETPFFVIRLSAVYVMTNRWLAKFLNSVSAISDRATKTPRPIVVMGKYHGLDDPQGCLYRGSAAIVPE</sequence>
<reference evidence="1" key="1">
    <citation type="submission" date="2020-08" db="EMBL/GenBank/DDBJ databases">
        <title>Multicomponent nature underlies the extraordinary mechanical properties of spider dragline silk.</title>
        <authorList>
            <person name="Kono N."/>
            <person name="Nakamura H."/>
            <person name="Mori M."/>
            <person name="Yoshida Y."/>
            <person name="Ohtoshi R."/>
            <person name="Malay A.D."/>
            <person name="Moran D.A.P."/>
            <person name="Tomita M."/>
            <person name="Numata K."/>
            <person name="Arakawa K."/>
        </authorList>
    </citation>
    <scope>NUCLEOTIDE SEQUENCE</scope>
</reference>
<dbReference type="EMBL" id="BMAW01049514">
    <property type="protein sequence ID" value="GFS70925.1"/>
    <property type="molecule type" value="Genomic_DNA"/>
</dbReference>
<name>A0A8X6T358_NEPPI</name>
<proteinExistence type="predicted"/>
<gene>
    <name evidence="1" type="ORF">NPIL_62011</name>
</gene>
<keyword evidence="2" id="KW-1185">Reference proteome</keyword>